<gene>
    <name evidence="4" type="ORF">H9632_05470</name>
</gene>
<dbReference type="InterPro" id="IPR006059">
    <property type="entry name" value="SBP"/>
</dbReference>
<organism evidence="4 5">
    <name type="scientific">Solibacillus merdavium</name>
    <dbReference type="NCBI Taxonomy" id="2762218"/>
    <lineage>
        <taxon>Bacteria</taxon>
        <taxon>Bacillati</taxon>
        <taxon>Bacillota</taxon>
        <taxon>Bacilli</taxon>
        <taxon>Bacillales</taxon>
        <taxon>Caryophanaceae</taxon>
        <taxon>Solibacillus</taxon>
    </lineage>
</organism>
<dbReference type="RefSeq" id="WP_191703103.1">
    <property type="nucleotide sequence ID" value="NZ_JACSPW010000003.1"/>
</dbReference>
<protein>
    <submittedName>
        <fullName evidence="4">Carbohydrate ABC transporter substrate-binding protein</fullName>
    </submittedName>
</protein>
<dbReference type="Proteomes" id="UP000600565">
    <property type="component" value="Unassembled WGS sequence"/>
</dbReference>
<dbReference type="SUPFAM" id="SSF53850">
    <property type="entry name" value="Periplasmic binding protein-like II"/>
    <property type="match status" value="1"/>
</dbReference>
<dbReference type="PANTHER" id="PTHR43649">
    <property type="entry name" value="ARABINOSE-BINDING PROTEIN-RELATED"/>
    <property type="match status" value="1"/>
</dbReference>
<keyword evidence="5" id="KW-1185">Reference proteome</keyword>
<feature type="chain" id="PRO_5047091985" evidence="3">
    <location>
        <begin position="28"/>
        <end position="416"/>
    </location>
</feature>
<proteinExistence type="inferred from homology"/>
<reference evidence="4 5" key="1">
    <citation type="submission" date="2020-08" db="EMBL/GenBank/DDBJ databases">
        <title>A Genomic Blueprint of the Chicken Gut Microbiome.</title>
        <authorList>
            <person name="Gilroy R."/>
            <person name="Ravi A."/>
            <person name="Getino M."/>
            <person name="Pursley I."/>
            <person name="Horton D.L."/>
            <person name="Alikhan N.-F."/>
            <person name="Baker D."/>
            <person name="Gharbi K."/>
            <person name="Hall N."/>
            <person name="Watson M."/>
            <person name="Adriaenssens E.M."/>
            <person name="Foster-Nyarko E."/>
            <person name="Jarju S."/>
            <person name="Secka A."/>
            <person name="Antonio M."/>
            <person name="Oren A."/>
            <person name="Chaudhuri R."/>
            <person name="La Ragione R.M."/>
            <person name="Hildebrand F."/>
            <person name="Pallen M.J."/>
        </authorList>
    </citation>
    <scope>NUCLEOTIDE SEQUENCE [LARGE SCALE GENOMIC DNA]</scope>
    <source>
        <strain evidence="4 5">Sa1YVA6</strain>
    </source>
</reference>
<dbReference type="PANTHER" id="PTHR43649:SF29">
    <property type="entry name" value="OSMOPROTECTIVE COMPOUNDS-BINDING PROTEIN GGTB"/>
    <property type="match status" value="1"/>
</dbReference>
<evidence type="ECO:0000256" key="3">
    <source>
        <dbReference type="SAM" id="SignalP"/>
    </source>
</evidence>
<keyword evidence="2" id="KW-0813">Transport</keyword>
<comment type="caution">
    <text evidence="4">The sequence shown here is derived from an EMBL/GenBank/DDBJ whole genome shotgun (WGS) entry which is preliminary data.</text>
</comment>
<accession>A0ABR8XKQ0</accession>
<evidence type="ECO:0000313" key="4">
    <source>
        <dbReference type="EMBL" id="MBD8032510.1"/>
    </source>
</evidence>
<evidence type="ECO:0000256" key="1">
    <source>
        <dbReference type="ARBA" id="ARBA00008520"/>
    </source>
</evidence>
<dbReference type="InterPro" id="IPR050490">
    <property type="entry name" value="Bact_solute-bd_prot1"/>
</dbReference>
<name>A0ABR8XKQ0_9BACL</name>
<feature type="signal peptide" evidence="3">
    <location>
        <begin position="1"/>
        <end position="27"/>
    </location>
</feature>
<evidence type="ECO:0000313" key="5">
    <source>
        <dbReference type="Proteomes" id="UP000600565"/>
    </source>
</evidence>
<sequence length="416" mass="45727">MKRMFLVSILILSVVLSGCVGSTSSNSDSGAGDGKTKISFIHWRGEDKEAFDSLIAEFEEQNKDIEVDMTIYPSEQYQSTAQTLLRDGSTGDVFTSYPGSHFEIIKQAGLFEDLSNEDFLENYNERLILAGQADDKQYAVPLQLVFNQPIYNATLFEELGLDPNPKSWEEFLALCQAIADAGHTPIAFPGADIGPGQFMNSMMMNNAPEEDVFDKLIAGEARLTDEWWVKTLTQFKELNDKGYLGNGALGTNHPGAIAMIANGEAAMLATGSFAVAGIKEINPDIELGLLAPITVSESEAVWEGIHTTTFMLAVNSKSSKKEAAKKFVSFLSEKENAEEYANKTSQHVTVNDVEYTSEELKSAEEWFEKNTRFQPRYLIPNANVEKAVIASIQAVLNGTDPVKAAEDSQKIVDQNI</sequence>
<evidence type="ECO:0000256" key="2">
    <source>
        <dbReference type="ARBA" id="ARBA00022448"/>
    </source>
</evidence>
<keyword evidence="3" id="KW-0732">Signal</keyword>
<dbReference type="EMBL" id="JACSPW010000003">
    <property type="protein sequence ID" value="MBD8032510.1"/>
    <property type="molecule type" value="Genomic_DNA"/>
</dbReference>
<comment type="similarity">
    <text evidence="1">Belongs to the bacterial solute-binding protein 1 family.</text>
</comment>
<dbReference type="Gene3D" id="3.40.190.10">
    <property type="entry name" value="Periplasmic binding protein-like II"/>
    <property type="match status" value="2"/>
</dbReference>
<dbReference type="Pfam" id="PF01547">
    <property type="entry name" value="SBP_bac_1"/>
    <property type="match status" value="1"/>
</dbReference>
<dbReference type="PROSITE" id="PS51257">
    <property type="entry name" value="PROKAR_LIPOPROTEIN"/>
    <property type="match status" value="1"/>
</dbReference>